<dbReference type="KEGG" id="hna:Hneap_1175"/>
<evidence type="ECO:0000313" key="2">
    <source>
        <dbReference type="Proteomes" id="UP000009102"/>
    </source>
</evidence>
<gene>
    <name evidence="1" type="ordered locus">Hneap_1175</name>
</gene>
<proteinExistence type="predicted"/>
<dbReference type="Pfam" id="PF04317">
    <property type="entry name" value="DUF463"/>
    <property type="match status" value="1"/>
</dbReference>
<dbReference type="HOGENOM" id="CLU_043657_0_0_6"/>
<dbReference type="RefSeq" id="WP_012824047.1">
    <property type="nucleotide sequence ID" value="NC_013422.1"/>
</dbReference>
<dbReference type="InterPro" id="IPR007413">
    <property type="entry name" value="YcjX-like"/>
</dbReference>
<dbReference type="PANTHER" id="PTHR38605">
    <property type="entry name" value="ATPASE-RELATED"/>
    <property type="match status" value="1"/>
</dbReference>
<dbReference type="STRING" id="555778.Hneap_1175"/>
<sequence>MSPLPFANAKTTRIGITGLSQAGKSALITSIINHLENARRGSLIQQAVLSDVTHGLWRRDAPHAFDYDAGLQALTHRPPYWPASTTDWSIARIELTMTRSWYSPKPRKRIIELFDYPGEWLMDLALLDWDFAQFCQALWGWCSQSPRLELGNALIQELSVIDPMAPVDREYLSQLQQRWADFLADCRLPPHQLSRNLPGRFLLSGTDYKPGDKPFVPLFSTNLAGGSVPDSFPAQSWGAVCADHYKAYRDHEARPFFERHFQNLDAQVILIDLLGAMTAGQEALKDMRAALDSVLQPFRYGQDHWLGRLFRRRIRRVAVCATKIDHLLPEDQKRMQSLLESYLYETVQRLAAEDIDVNVMAIAAVQSAKLHETPDHTQSLIGRDKRTGERIRFTPPHLPDNLPHALNLKIEDLPQLSPPEGLDRVQAFPARRIDQLLAFLLAE</sequence>
<dbReference type="OrthoDB" id="9777645at2"/>
<protein>
    <recommendedName>
        <fullName evidence="3">YcjX family protein</fullName>
    </recommendedName>
</protein>
<dbReference type="PANTHER" id="PTHR38605:SF1">
    <property type="entry name" value="ATPASE"/>
    <property type="match status" value="1"/>
</dbReference>
<evidence type="ECO:0000313" key="1">
    <source>
        <dbReference type="EMBL" id="ACX96011.1"/>
    </source>
</evidence>
<keyword evidence="2" id="KW-1185">Reference proteome</keyword>
<dbReference type="eggNOG" id="COG3106">
    <property type="taxonomic scope" value="Bacteria"/>
</dbReference>
<dbReference type="Proteomes" id="UP000009102">
    <property type="component" value="Chromosome"/>
</dbReference>
<name>D0KZY8_HALNC</name>
<reference evidence="1 2" key="1">
    <citation type="submission" date="2009-10" db="EMBL/GenBank/DDBJ databases">
        <title>Complete sequence of Halothiobacillus neapolitanus c2.</title>
        <authorList>
            <consortium name="US DOE Joint Genome Institute"/>
            <person name="Lucas S."/>
            <person name="Copeland A."/>
            <person name="Lapidus A."/>
            <person name="Glavina del Rio T."/>
            <person name="Tice H."/>
            <person name="Bruce D."/>
            <person name="Goodwin L."/>
            <person name="Pitluck S."/>
            <person name="Davenport K."/>
            <person name="Brettin T."/>
            <person name="Detter J.C."/>
            <person name="Han C."/>
            <person name="Tapia R."/>
            <person name="Larimer F."/>
            <person name="Land M."/>
            <person name="Hauser L."/>
            <person name="Kyrpides N."/>
            <person name="Mikhailova N."/>
            <person name="Kerfeld C."/>
            <person name="Cannon G."/>
            <person name="Heinhort S."/>
        </authorList>
    </citation>
    <scope>NUCLEOTIDE SEQUENCE [LARGE SCALE GENOMIC DNA]</scope>
    <source>
        <strain evidence="2">ATCC 23641 / c2</strain>
    </source>
</reference>
<organism evidence="1 2">
    <name type="scientific">Halothiobacillus neapolitanus (strain ATCC 23641 / DSM 15147 / CIP 104769 / NCIMB 8539 / c2)</name>
    <name type="common">Thiobacillus neapolitanus</name>
    <dbReference type="NCBI Taxonomy" id="555778"/>
    <lineage>
        <taxon>Bacteria</taxon>
        <taxon>Pseudomonadati</taxon>
        <taxon>Pseudomonadota</taxon>
        <taxon>Gammaproteobacteria</taxon>
        <taxon>Chromatiales</taxon>
        <taxon>Halothiobacillaceae</taxon>
        <taxon>Halothiobacillus</taxon>
    </lineage>
</organism>
<dbReference type="EMBL" id="CP001801">
    <property type="protein sequence ID" value="ACX96011.1"/>
    <property type="molecule type" value="Genomic_DNA"/>
</dbReference>
<dbReference type="AlphaFoldDB" id="D0KZY8"/>
<evidence type="ECO:0008006" key="3">
    <source>
        <dbReference type="Google" id="ProtNLM"/>
    </source>
</evidence>
<accession>D0KZY8</accession>
<dbReference type="PIRSF" id="PIRSF019381">
    <property type="entry name" value="YcjX"/>
    <property type="match status" value="1"/>
</dbReference>